<dbReference type="EMBL" id="FP929046">
    <property type="protein sequence ID" value="CBL00700.1"/>
    <property type="molecule type" value="Genomic_DNA"/>
</dbReference>
<sequence>MSEKKPLVVALYLPQFYETEYNNKWWEKGYTEWYACKRAKPLFEGHNQPRIPLNKNYYDLSQKENIRWQMKLAKEYGIDGFAIYQYYSCGNKLLEIPLELIRDDPTLDLPFYLYWANESWRKTWFGQDNKIVWEQKYGTELDWRAQFDYCLQYFKDSRYIKIDGKPVYAIYNAWDIPNQNRFLSLWDEWAREAGLPGIYFVKTIGRHEKDECGRFSARVTREPNYTFAYGEKLFEKIWRVASTRTIDFINTKFLLKKGKGIVRLKTSYDMLWDRILNRENQDDRTFLGCFCDWDNSPRKSYNCNVMMGVTAEKFKNYFRKLYIKAQTIGSPMIVINAWNEWAEGAYLEPDEKNGYAFLEAIKEAKESRGIEK</sequence>
<dbReference type="KEGG" id="fpa:FPR_02550"/>
<dbReference type="Pfam" id="PF14307">
    <property type="entry name" value="Glyco_tran_WbsX"/>
    <property type="match status" value="1"/>
</dbReference>
<protein>
    <recommendedName>
        <fullName evidence="3">Lipopolysaccharide biosynthesis protein</fullName>
    </recommendedName>
</protein>
<reference evidence="1 2" key="1">
    <citation type="submission" date="2010-03" db="EMBL/GenBank/DDBJ databases">
        <title>The genome sequence of Faecalibacterium prausnitzii SL3/3.</title>
        <authorList>
            <consortium name="metaHIT consortium -- http://www.metahit.eu/"/>
            <person name="Pajon A."/>
            <person name="Turner K."/>
            <person name="Parkhill J."/>
            <person name="Duncan S."/>
            <person name="Flint H."/>
        </authorList>
    </citation>
    <scope>NUCLEOTIDE SEQUENCE [LARGE SCALE GENOMIC DNA]</scope>
    <source>
        <strain evidence="1 2">SL3/3</strain>
    </source>
</reference>
<dbReference type="PANTHER" id="PTHR41244">
    <property type="entry name" value="RHAMNAN SYNTHESIS F"/>
    <property type="match status" value="1"/>
</dbReference>
<evidence type="ECO:0008006" key="3">
    <source>
        <dbReference type="Google" id="ProtNLM"/>
    </source>
</evidence>
<dbReference type="AlphaFoldDB" id="D4K787"/>
<dbReference type="HOGENOM" id="CLU_038570_0_0_9"/>
<dbReference type="PANTHER" id="PTHR41244:SF1">
    <property type="entry name" value="GLYCOSYLTRANSFERASE"/>
    <property type="match status" value="1"/>
</dbReference>
<dbReference type="CDD" id="cd11579">
    <property type="entry name" value="Glyco_tran_WbsX"/>
    <property type="match status" value="1"/>
</dbReference>
<reference evidence="1 2" key="2">
    <citation type="submission" date="2010-03" db="EMBL/GenBank/DDBJ databases">
        <authorList>
            <person name="Pajon A."/>
        </authorList>
    </citation>
    <scope>NUCLEOTIDE SEQUENCE [LARGE SCALE GENOMIC DNA]</scope>
    <source>
        <strain evidence="1 2">SL3/3</strain>
    </source>
</reference>
<evidence type="ECO:0000313" key="2">
    <source>
        <dbReference type="Proteomes" id="UP000007059"/>
    </source>
</evidence>
<name>D4K787_9FIRM</name>
<accession>D4K787</accession>
<dbReference type="InterPro" id="IPR032719">
    <property type="entry name" value="WbsX"/>
</dbReference>
<proteinExistence type="predicted"/>
<dbReference type="Gene3D" id="3.20.20.80">
    <property type="entry name" value="Glycosidases"/>
    <property type="match status" value="1"/>
</dbReference>
<organism evidence="1 2">
    <name type="scientific">Faecalibacterium prausnitzii SL3/3</name>
    <dbReference type="NCBI Taxonomy" id="657322"/>
    <lineage>
        <taxon>Bacteria</taxon>
        <taxon>Bacillati</taxon>
        <taxon>Bacillota</taxon>
        <taxon>Clostridia</taxon>
        <taxon>Eubacteriales</taxon>
        <taxon>Oscillospiraceae</taxon>
        <taxon>Faecalibacterium</taxon>
    </lineage>
</organism>
<dbReference type="Proteomes" id="UP000007059">
    <property type="component" value="Chromosome"/>
</dbReference>
<dbReference type="RefSeq" id="WP_015536657.1">
    <property type="nucleotide sequence ID" value="NC_021020.1"/>
</dbReference>
<dbReference type="PATRIC" id="fig|657322.3.peg.1633"/>
<gene>
    <name evidence="1" type="ORF">FPR_02550</name>
</gene>
<dbReference type="eggNOG" id="COG3754">
    <property type="taxonomic scope" value="Bacteria"/>
</dbReference>
<evidence type="ECO:0000313" key="1">
    <source>
        <dbReference type="EMBL" id="CBL00700.1"/>
    </source>
</evidence>